<dbReference type="SUPFAM" id="SSF117892">
    <property type="entry name" value="Band 7/SPFH domain"/>
    <property type="match status" value="1"/>
</dbReference>
<dbReference type="STRING" id="13706.A0A1X2HQE8"/>
<reference evidence="4 5" key="1">
    <citation type="submission" date="2016-07" db="EMBL/GenBank/DDBJ databases">
        <title>Pervasive Adenine N6-methylation of Active Genes in Fungi.</title>
        <authorList>
            <consortium name="DOE Joint Genome Institute"/>
            <person name="Mondo S.J."/>
            <person name="Dannebaum R.O."/>
            <person name="Kuo R.C."/>
            <person name="Labutti K."/>
            <person name="Haridas S."/>
            <person name="Kuo A."/>
            <person name="Salamov A."/>
            <person name="Ahrendt S.R."/>
            <person name="Lipzen A."/>
            <person name="Sullivan W."/>
            <person name="Andreopoulos W.B."/>
            <person name="Clum A."/>
            <person name="Lindquist E."/>
            <person name="Daum C."/>
            <person name="Ramamoorthy G.K."/>
            <person name="Gryganskyi A."/>
            <person name="Culley D."/>
            <person name="Magnuson J.K."/>
            <person name="James T.Y."/>
            <person name="O'Malley M.A."/>
            <person name="Stajich J.E."/>
            <person name="Spatafora J.W."/>
            <person name="Visel A."/>
            <person name="Grigoriev I.V."/>
        </authorList>
    </citation>
    <scope>NUCLEOTIDE SEQUENCE [LARGE SCALE GENOMIC DNA]</scope>
    <source>
        <strain evidence="4 5">NRRL 2496</strain>
    </source>
</reference>
<dbReference type="InterPro" id="IPR043202">
    <property type="entry name" value="Band-7_stomatin-like"/>
</dbReference>
<proteinExistence type="inferred from homology"/>
<dbReference type="InterPro" id="IPR036013">
    <property type="entry name" value="Band_7/SPFH_dom_sf"/>
</dbReference>
<dbReference type="OMA" id="KFGRFER"/>
<dbReference type="Gene3D" id="3.30.479.30">
    <property type="entry name" value="Band 7 domain"/>
    <property type="match status" value="1"/>
</dbReference>
<dbReference type="GO" id="GO:0005886">
    <property type="term" value="C:plasma membrane"/>
    <property type="evidence" value="ECO:0007669"/>
    <property type="project" value="InterPro"/>
</dbReference>
<gene>
    <name evidence="4" type="ORF">BCR43DRAFT_454159</name>
</gene>
<dbReference type="InterPro" id="IPR001107">
    <property type="entry name" value="Band_7"/>
</dbReference>
<dbReference type="EMBL" id="MCGN01000002">
    <property type="protein sequence ID" value="ORZ01549.1"/>
    <property type="molecule type" value="Genomic_DNA"/>
</dbReference>
<dbReference type="PRINTS" id="PR00721">
    <property type="entry name" value="STOMATIN"/>
</dbReference>
<dbReference type="FunFam" id="3.30.479.30:FF:000004">
    <property type="entry name" value="Putative membrane protease family, stomatin"/>
    <property type="match status" value="1"/>
</dbReference>
<dbReference type="PANTHER" id="PTHR10264">
    <property type="entry name" value="BAND 7 PROTEIN-RELATED"/>
    <property type="match status" value="1"/>
</dbReference>
<dbReference type="GO" id="GO:0098552">
    <property type="term" value="C:side of membrane"/>
    <property type="evidence" value="ECO:0007669"/>
    <property type="project" value="UniProtKB-ARBA"/>
</dbReference>
<name>A0A1X2HQE8_SYNRA</name>
<evidence type="ECO:0000313" key="4">
    <source>
        <dbReference type="EMBL" id="ORZ01549.1"/>
    </source>
</evidence>
<feature type="compositionally biased region" description="Low complexity" evidence="2">
    <location>
        <begin position="1"/>
        <end position="15"/>
    </location>
</feature>
<protein>
    <recommendedName>
        <fullName evidence="3">Band 7 domain-containing protein</fullName>
    </recommendedName>
</protein>
<comment type="caution">
    <text evidence="4">The sequence shown here is derived from an EMBL/GenBank/DDBJ whole genome shotgun (WGS) entry which is preliminary data.</text>
</comment>
<evidence type="ECO:0000256" key="1">
    <source>
        <dbReference type="ARBA" id="ARBA00008164"/>
    </source>
</evidence>
<dbReference type="SMART" id="SM00244">
    <property type="entry name" value="PHB"/>
    <property type="match status" value="1"/>
</dbReference>
<dbReference type="InParanoid" id="A0A1X2HQE8"/>
<dbReference type="CDD" id="cd13437">
    <property type="entry name" value="SPFH_alloslipin"/>
    <property type="match status" value="1"/>
</dbReference>
<comment type="similarity">
    <text evidence="1">Belongs to the band 7/mec-2 family.</text>
</comment>
<evidence type="ECO:0000259" key="3">
    <source>
        <dbReference type="SMART" id="SM00244"/>
    </source>
</evidence>
<feature type="domain" description="Band 7" evidence="3">
    <location>
        <begin position="77"/>
        <end position="234"/>
    </location>
</feature>
<dbReference type="OrthoDB" id="2105077at2759"/>
<dbReference type="Pfam" id="PF01145">
    <property type="entry name" value="Band_7"/>
    <property type="match status" value="1"/>
</dbReference>
<sequence>MDEQQQHQQQHQQQQEITMDASKLQRANIKQRTPDTDFFFESESSYVELGWYGSMMDILGSIAGTLGSIPCCVCCPNPYKEVNTGNVGLVTRFGKFYKCVNPGLVKVNPLTEAVHRVDVKMQIVEIPRQIIMTKDNVNVRIDSVVYWHIENPYRAQFKVSDVRRALVERTQTTLRHILGAKVLQDCIENREAIAKEIENITGPVARQWGVRIESMLIKDLSFTKELQESLSAAAQAKRMGNAKVISARAEVNSAKLMREAAEHLSTPAAMQIRYLETMNTLAKAQNTRVIFLPSDKSTSADAGNMSTPFGPVQVAGYQALTQ</sequence>
<dbReference type="Proteomes" id="UP000242180">
    <property type="component" value="Unassembled WGS sequence"/>
</dbReference>
<evidence type="ECO:0000256" key="2">
    <source>
        <dbReference type="SAM" id="MobiDB-lite"/>
    </source>
</evidence>
<accession>A0A1X2HQE8</accession>
<dbReference type="AlphaFoldDB" id="A0A1X2HQE8"/>
<dbReference type="PANTHER" id="PTHR10264:SF19">
    <property type="entry name" value="AT06885P-RELATED"/>
    <property type="match status" value="1"/>
</dbReference>
<feature type="region of interest" description="Disordered" evidence="2">
    <location>
        <begin position="1"/>
        <end position="26"/>
    </location>
</feature>
<dbReference type="Gene3D" id="6.10.250.2090">
    <property type="match status" value="1"/>
</dbReference>
<keyword evidence="5" id="KW-1185">Reference proteome</keyword>
<dbReference type="InterPro" id="IPR001972">
    <property type="entry name" value="Stomatin_HflK_fam"/>
</dbReference>
<evidence type="ECO:0000313" key="5">
    <source>
        <dbReference type="Proteomes" id="UP000242180"/>
    </source>
</evidence>
<organism evidence="4 5">
    <name type="scientific">Syncephalastrum racemosum</name>
    <name type="common">Filamentous fungus</name>
    <dbReference type="NCBI Taxonomy" id="13706"/>
    <lineage>
        <taxon>Eukaryota</taxon>
        <taxon>Fungi</taxon>
        <taxon>Fungi incertae sedis</taxon>
        <taxon>Mucoromycota</taxon>
        <taxon>Mucoromycotina</taxon>
        <taxon>Mucoromycetes</taxon>
        <taxon>Mucorales</taxon>
        <taxon>Syncephalastraceae</taxon>
        <taxon>Syncephalastrum</taxon>
    </lineage>
</organism>